<protein>
    <submittedName>
        <fullName evidence="1">Uncharacterized protein</fullName>
    </submittedName>
</protein>
<dbReference type="RefSeq" id="WP_345494904.1">
    <property type="nucleotide sequence ID" value="NZ_BAABJM010000002.1"/>
</dbReference>
<proteinExistence type="predicted"/>
<evidence type="ECO:0000313" key="2">
    <source>
        <dbReference type="Proteomes" id="UP001500603"/>
    </source>
</evidence>
<comment type="caution">
    <text evidence="1">The sequence shown here is derived from an EMBL/GenBank/DDBJ whole genome shotgun (WGS) entry which is preliminary data.</text>
</comment>
<sequence length="82" mass="8542">MVAALSGVRVRLSAPDGTATAVLVSHLVGSSGFAIVGEAETVTGPGGHPIADLQQRCHRRTTVEIASNRCPKSVVNSLHRNR</sequence>
<name>A0ABP9K2K9_9NOCA</name>
<keyword evidence="2" id="KW-1185">Reference proteome</keyword>
<dbReference type="Proteomes" id="UP001500603">
    <property type="component" value="Unassembled WGS sequence"/>
</dbReference>
<organism evidence="1 2">
    <name type="scientific">Nocardia callitridis</name>
    <dbReference type="NCBI Taxonomy" id="648753"/>
    <lineage>
        <taxon>Bacteria</taxon>
        <taxon>Bacillati</taxon>
        <taxon>Actinomycetota</taxon>
        <taxon>Actinomycetes</taxon>
        <taxon>Mycobacteriales</taxon>
        <taxon>Nocardiaceae</taxon>
        <taxon>Nocardia</taxon>
    </lineage>
</organism>
<gene>
    <name evidence="1" type="ORF">GCM10023318_19430</name>
</gene>
<evidence type="ECO:0000313" key="1">
    <source>
        <dbReference type="EMBL" id="GAA5049907.1"/>
    </source>
</evidence>
<accession>A0ABP9K2K9</accession>
<dbReference type="EMBL" id="BAABJM010000002">
    <property type="protein sequence ID" value="GAA5049907.1"/>
    <property type="molecule type" value="Genomic_DNA"/>
</dbReference>
<reference evidence="2" key="1">
    <citation type="journal article" date="2019" name="Int. J. Syst. Evol. Microbiol.">
        <title>The Global Catalogue of Microorganisms (GCM) 10K type strain sequencing project: providing services to taxonomists for standard genome sequencing and annotation.</title>
        <authorList>
            <consortium name="The Broad Institute Genomics Platform"/>
            <consortium name="The Broad Institute Genome Sequencing Center for Infectious Disease"/>
            <person name="Wu L."/>
            <person name="Ma J."/>
        </authorList>
    </citation>
    <scope>NUCLEOTIDE SEQUENCE [LARGE SCALE GENOMIC DNA]</scope>
    <source>
        <strain evidence="2">JCM 18298</strain>
    </source>
</reference>